<protein>
    <submittedName>
        <fullName evidence="3">Type VI secretion system baseplate subunit TssE</fullName>
    </submittedName>
</protein>
<organism evidence="3 4">
    <name type="scientific">Pelomonas lactea</name>
    <dbReference type="NCBI Taxonomy" id="3299030"/>
    <lineage>
        <taxon>Bacteria</taxon>
        <taxon>Pseudomonadati</taxon>
        <taxon>Pseudomonadota</taxon>
        <taxon>Betaproteobacteria</taxon>
        <taxon>Burkholderiales</taxon>
        <taxon>Sphaerotilaceae</taxon>
        <taxon>Roseateles</taxon>
    </lineage>
</organism>
<dbReference type="InterPro" id="IPR053176">
    <property type="entry name" value="T6SS_TssE1-like"/>
</dbReference>
<dbReference type="PANTHER" id="PTHR38595:SF1">
    <property type="entry name" value="TYPE VI SECRETION SYSTEM COMPONENT TSSE1"/>
    <property type="match status" value="1"/>
</dbReference>
<gene>
    <name evidence="3" type="primary">tssE</name>
    <name evidence="3" type="ORF">ACG04Q_25210</name>
</gene>
<dbReference type="PANTHER" id="PTHR38595">
    <property type="entry name" value="CYTOPLASMIC PROTEIN-RELATED"/>
    <property type="match status" value="1"/>
</dbReference>
<dbReference type="InterPro" id="IPR007048">
    <property type="entry name" value="IraD/Gp25-like"/>
</dbReference>
<dbReference type="NCBIfam" id="TIGR03357">
    <property type="entry name" value="VI_zyme"/>
    <property type="match status" value="1"/>
</dbReference>
<proteinExistence type="predicted"/>
<evidence type="ECO:0000313" key="4">
    <source>
        <dbReference type="Proteomes" id="UP001606302"/>
    </source>
</evidence>
<comment type="caution">
    <text evidence="3">The sequence shown here is derived from an EMBL/GenBank/DDBJ whole genome shotgun (WGS) entry which is preliminary data.</text>
</comment>
<reference evidence="3 4" key="1">
    <citation type="submission" date="2024-08" db="EMBL/GenBank/DDBJ databases">
        <authorList>
            <person name="Lu H."/>
        </authorList>
    </citation>
    <scope>NUCLEOTIDE SEQUENCE [LARGE SCALE GENOMIC DNA]</scope>
    <source>
        <strain evidence="3 4">DXS20W</strain>
    </source>
</reference>
<feature type="compositionally biased region" description="Basic and acidic residues" evidence="1">
    <location>
        <begin position="1"/>
        <end position="10"/>
    </location>
</feature>
<dbReference type="Pfam" id="PF04965">
    <property type="entry name" value="GPW_gp25"/>
    <property type="match status" value="1"/>
</dbReference>
<name>A0ABW7GSU3_9BURK</name>
<dbReference type="SUPFAM" id="SSF160719">
    <property type="entry name" value="gpW/gp25-like"/>
    <property type="match status" value="1"/>
</dbReference>
<evidence type="ECO:0000259" key="2">
    <source>
        <dbReference type="Pfam" id="PF04965"/>
    </source>
</evidence>
<dbReference type="Proteomes" id="UP001606302">
    <property type="component" value="Unassembled WGS sequence"/>
</dbReference>
<feature type="region of interest" description="Disordered" evidence="1">
    <location>
        <begin position="1"/>
        <end position="23"/>
    </location>
</feature>
<accession>A0ABW7GSU3</accession>
<dbReference type="InterPro" id="IPR017737">
    <property type="entry name" value="TssE1-like"/>
</dbReference>
<keyword evidence="4" id="KW-1185">Reference proteome</keyword>
<dbReference type="EMBL" id="JBIGHX010000013">
    <property type="protein sequence ID" value="MFG6464897.1"/>
    <property type="molecule type" value="Genomic_DNA"/>
</dbReference>
<evidence type="ECO:0000313" key="3">
    <source>
        <dbReference type="EMBL" id="MFG6464897.1"/>
    </source>
</evidence>
<sequence>MAQTAPRDRLQPSLLDRLTDTDPGTQVEAREQRVLNAHALRQAVLRDLRWLFNAVRPEAPYWLLNDQGAHLDNAEEEQRLGRFQDWDALPLTRNSVLCFGLPCLSGLTASTLDIPRLEATIRRAIIDFEPRIIAGSLSVEAEFSEDVLHHHNLVAMRITAQLWAQPVPLELVLRTELDLESGQVQVQELNR</sequence>
<dbReference type="RefSeq" id="WP_394514600.1">
    <property type="nucleotide sequence ID" value="NZ_JBIGHX010000013.1"/>
</dbReference>
<feature type="domain" description="IraD/Gp25-like" evidence="2">
    <location>
        <begin position="39"/>
        <end position="166"/>
    </location>
</feature>
<evidence type="ECO:0000256" key="1">
    <source>
        <dbReference type="SAM" id="MobiDB-lite"/>
    </source>
</evidence>